<evidence type="ECO:0000313" key="12">
    <source>
        <dbReference type="Proteomes" id="UP001596145"/>
    </source>
</evidence>
<dbReference type="RefSeq" id="WP_122106201.1">
    <property type="nucleotide sequence ID" value="NZ_JBHSKV010000010.1"/>
</dbReference>
<dbReference type="Proteomes" id="UP001596145">
    <property type="component" value="Unassembled WGS sequence"/>
</dbReference>
<evidence type="ECO:0000256" key="5">
    <source>
        <dbReference type="ARBA" id="ARBA00004892"/>
    </source>
</evidence>
<keyword evidence="8" id="KW-0408">Iron</keyword>
<comment type="cofactor">
    <cofactor evidence="2">
        <name>Mn(2+)</name>
        <dbReference type="ChEBI" id="CHEBI:29035"/>
    </cofactor>
</comment>
<evidence type="ECO:0000256" key="7">
    <source>
        <dbReference type="ARBA" id="ARBA00012927"/>
    </source>
</evidence>
<sequence length="361" mass="40614">MSSRTSTETSPQITVGFRTRSISDERLRFIRQVGATDVYLDHSSLDEEPDEFIDNTGENDTLVIDEDVIPSAEELIEAKERVEAHGLRLAGVHSLPHSIYGPIMLGTERADERIELIAQLIRNIGEAGIPILGYQWNPRGLVPMRTRPDRPIRGGAEATEFDLTDLEDPFEVAETVDREYSEAEFWENYERFVEAVVPVAEEADVRLALHPVDPPGIEQLGGIPRLFRNVENFERAMDIVPSYHHGLKLCLGCFSQLGEDIPALIRRFGERDQIVFVHFRDVEGTVPSFHETFVDEGNFDEFEAMEALVDIGFSGSVLPDHVPKIEGDSQWRHRANAFTAGYLKGVINSTLRARSGTLRET</sequence>
<evidence type="ECO:0000256" key="3">
    <source>
        <dbReference type="ARBA" id="ARBA00001954"/>
    </source>
</evidence>
<evidence type="ECO:0000256" key="6">
    <source>
        <dbReference type="ARBA" id="ARBA00007389"/>
    </source>
</evidence>
<keyword evidence="9" id="KW-0464">Manganese</keyword>
<accession>A0ABD5QR09</accession>
<dbReference type="PANTHER" id="PTHR30387">
    <property type="entry name" value="MANNONATE DEHYDRATASE"/>
    <property type="match status" value="1"/>
</dbReference>
<name>A0ABD5QR09_9EURY</name>
<dbReference type="GO" id="GO:0008927">
    <property type="term" value="F:mannonate dehydratase activity"/>
    <property type="evidence" value="ECO:0007669"/>
    <property type="project" value="UniProtKB-EC"/>
</dbReference>
<comment type="pathway">
    <text evidence="5">Carbohydrate metabolism; pentose and glucuronate interconversion.</text>
</comment>
<comment type="similarity">
    <text evidence="6">Belongs to the mannonate dehydratase family.</text>
</comment>
<evidence type="ECO:0000256" key="2">
    <source>
        <dbReference type="ARBA" id="ARBA00001936"/>
    </source>
</evidence>
<evidence type="ECO:0000256" key="4">
    <source>
        <dbReference type="ARBA" id="ARBA00002713"/>
    </source>
</evidence>
<evidence type="ECO:0000256" key="10">
    <source>
        <dbReference type="ARBA" id="ARBA00023239"/>
    </source>
</evidence>
<comment type="function">
    <text evidence="4">Catalyzes the dehydration of D-mannonate.</text>
</comment>
<keyword evidence="12" id="KW-1185">Reference proteome</keyword>
<dbReference type="PANTHER" id="PTHR30387:SF2">
    <property type="entry name" value="MANNONATE DEHYDRATASE"/>
    <property type="match status" value="1"/>
</dbReference>
<dbReference type="Pfam" id="PF03786">
    <property type="entry name" value="UxuA"/>
    <property type="match status" value="2"/>
</dbReference>
<comment type="caution">
    <text evidence="11">The sequence shown here is derived from an EMBL/GenBank/DDBJ whole genome shotgun (WGS) entry which is preliminary data.</text>
</comment>
<keyword evidence="10 11" id="KW-0456">Lyase</keyword>
<dbReference type="EC" id="4.2.1.8" evidence="7"/>
<dbReference type="Gene3D" id="3.20.20.150">
    <property type="entry name" value="Divalent-metal-dependent TIM barrel enzymes"/>
    <property type="match status" value="1"/>
</dbReference>
<evidence type="ECO:0000256" key="1">
    <source>
        <dbReference type="ARBA" id="ARBA00001794"/>
    </source>
</evidence>
<evidence type="ECO:0000256" key="8">
    <source>
        <dbReference type="ARBA" id="ARBA00023004"/>
    </source>
</evidence>
<gene>
    <name evidence="11" type="ORF">ACFPJA_08060</name>
</gene>
<dbReference type="InterPro" id="IPR004628">
    <property type="entry name" value="Man_deHydtase"/>
</dbReference>
<organism evidence="11 12">
    <name type="scientific">Halorubrum glutamatedens</name>
    <dbReference type="NCBI Taxonomy" id="2707018"/>
    <lineage>
        <taxon>Archaea</taxon>
        <taxon>Methanobacteriati</taxon>
        <taxon>Methanobacteriota</taxon>
        <taxon>Stenosarchaea group</taxon>
        <taxon>Halobacteria</taxon>
        <taxon>Halobacteriales</taxon>
        <taxon>Haloferacaceae</taxon>
        <taxon>Halorubrum</taxon>
    </lineage>
</organism>
<comment type="cofactor">
    <cofactor evidence="3">
        <name>Fe(2+)</name>
        <dbReference type="ChEBI" id="CHEBI:29033"/>
    </cofactor>
</comment>
<dbReference type="InterPro" id="IPR036237">
    <property type="entry name" value="Xyl_isomerase-like_sf"/>
</dbReference>
<dbReference type="AlphaFoldDB" id="A0ABD5QR09"/>
<comment type="catalytic activity">
    <reaction evidence="1">
        <text>D-mannonate = 2-dehydro-3-deoxy-D-gluconate + H2O</text>
        <dbReference type="Rhea" id="RHEA:20097"/>
        <dbReference type="ChEBI" id="CHEBI:15377"/>
        <dbReference type="ChEBI" id="CHEBI:17767"/>
        <dbReference type="ChEBI" id="CHEBI:57990"/>
        <dbReference type="EC" id="4.2.1.8"/>
    </reaction>
</comment>
<evidence type="ECO:0000313" key="11">
    <source>
        <dbReference type="EMBL" id="MFC5134674.1"/>
    </source>
</evidence>
<proteinExistence type="inferred from homology"/>
<dbReference type="EMBL" id="JBHSKV010000010">
    <property type="protein sequence ID" value="MFC5134674.1"/>
    <property type="molecule type" value="Genomic_DNA"/>
</dbReference>
<dbReference type="SUPFAM" id="SSF51658">
    <property type="entry name" value="Xylose isomerase-like"/>
    <property type="match status" value="1"/>
</dbReference>
<protein>
    <recommendedName>
        <fullName evidence="7">mannonate dehydratase</fullName>
        <ecNumber evidence="7">4.2.1.8</ecNumber>
    </recommendedName>
</protein>
<reference evidence="11 12" key="1">
    <citation type="journal article" date="2019" name="Int. J. Syst. Evol. Microbiol.">
        <title>The Global Catalogue of Microorganisms (GCM) 10K type strain sequencing project: providing services to taxonomists for standard genome sequencing and annotation.</title>
        <authorList>
            <consortium name="The Broad Institute Genomics Platform"/>
            <consortium name="The Broad Institute Genome Sequencing Center for Infectious Disease"/>
            <person name="Wu L."/>
            <person name="Ma J."/>
        </authorList>
    </citation>
    <scope>NUCLEOTIDE SEQUENCE [LARGE SCALE GENOMIC DNA]</scope>
    <source>
        <strain evidence="11 12">CGMCC 1.16026</strain>
    </source>
</reference>
<evidence type="ECO:0000256" key="9">
    <source>
        <dbReference type="ARBA" id="ARBA00023211"/>
    </source>
</evidence>